<reference evidence="1" key="2">
    <citation type="submission" date="2018-05" db="EMBL/GenBank/DDBJ databases">
        <title>OmerRS3 (Oryza meridionalis Reference Sequence Version 3).</title>
        <authorList>
            <person name="Zhang J."/>
            <person name="Kudrna D."/>
            <person name="Lee S."/>
            <person name="Talag J."/>
            <person name="Welchert J."/>
            <person name="Wing R.A."/>
        </authorList>
    </citation>
    <scope>NUCLEOTIDE SEQUENCE [LARGE SCALE GENOMIC DNA]</scope>
    <source>
        <strain evidence="1">cv. OR44</strain>
    </source>
</reference>
<dbReference type="Proteomes" id="UP000008021">
    <property type="component" value="Chromosome 12"/>
</dbReference>
<name>A0A0E0FDA1_9ORYZ</name>
<organism evidence="1">
    <name type="scientific">Oryza meridionalis</name>
    <dbReference type="NCBI Taxonomy" id="40149"/>
    <lineage>
        <taxon>Eukaryota</taxon>
        <taxon>Viridiplantae</taxon>
        <taxon>Streptophyta</taxon>
        <taxon>Embryophyta</taxon>
        <taxon>Tracheophyta</taxon>
        <taxon>Spermatophyta</taxon>
        <taxon>Magnoliopsida</taxon>
        <taxon>Liliopsida</taxon>
        <taxon>Poales</taxon>
        <taxon>Poaceae</taxon>
        <taxon>BOP clade</taxon>
        <taxon>Oryzoideae</taxon>
        <taxon>Oryzeae</taxon>
        <taxon>Oryzinae</taxon>
        <taxon>Oryza</taxon>
    </lineage>
</organism>
<dbReference type="AlphaFoldDB" id="A0A0E0FDA1"/>
<proteinExistence type="predicted"/>
<evidence type="ECO:0000313" key="1">
    <source>
        <dbReference type="EnsemblPlants" id="OMERI12G11410.1"/>
    </source>
</evidence>
<protein>
    <submittedName>
        <fullName evidence="1">Uncharacterized protein</fullName>
    </submittedName>
</protein>
<keyword evidence="2" id="KW-1185">Reference proteome</keyword>
<accession>A0A0E0FDA1</accession>
<reference evidence="1" key="1">
    <citation type="submission" date="2015-04" db="UniProtKB">
        <authorList>
            <consortium name="EnsemblPlants"/>
        </authorList>
    </citation>
    <scope>IDENTIFICATION</scope>
</reference>
<dbReference type="Gramene" id="OMERI12G11410.1">
    <property type="protein sequence ID" value="OMERI12G11410.1"/>
    <property type="gene ID" value="OMERI12G11410"/>
</dbReference>
<evidence type="ECO:0000313" key="2">
    <source>
        <dbReference type="Proteomes" id="UP000008021"/>
    </source>
</evidence>
<sequence length="103" mass="10485">MSVRSFFLLPFSPPPLSLPSGPAPPQAGASSAVCAVGGWQCEGHAPAQPAACGVGKKRLQLGFGGGGVTGRKKTASSWVSTRTGMQSLLDVILCRQQFCILGG</sequence>
<dbReference type="HOGENOM" id="CLU_2268067_0_0_1"/>
<dbReference type="EnsemblPlants" id="OMERI12G11410.1">
    <property type="protein sequence ID" value="OMERI12G11410.1"/>
    <property type="gene ID" value="OMERI12G11410"/>
</dbReference>